<comment type="caution">
    <text evidence="9">The sequence shown here is derived from an EMBL/GenBank/DDBJ whole genome shotgun (WGS) entry which is preliminary data.</text>
</comment>
<dbReference type="Proteomes" id="UP000287188">
    <property type="component" value="Unassembled WGS sequence"/>
</dbReference>
<proteinExistence type="inferred from homology"/>
<accession>A0A402AJ93</accession>
<keyword evidence="10" id="KW-1185">Reference proteome</keyword>
<dbReference type="InterPro" id="IPR000515">
    <property type="entry name" value="MetI-like"/>
</dbReference>
<gene>
    <name evidence="9" type="ORF">KDK_29660</name>
</gene>
<sequence length="306" mass="33920">MLRVKRFQIFLYLLPMLLTLVVINLTPIFYTIYLSFTNNTLFNNEYNFAGLNSYTYWFSVANSDLVYVLGLTLLYVAVCIAFFLLVGLATALALNNKKIKGLPFWRVVLLVPWATPYAITSLIWKFLFNYDFGPLNQIGRVFFGPQFGIPWLTDPIWAFVAVVLVNVWLSYPFFTVVILGALQSVPAELGEAANVDGANAWQRFRSVTLPLLIPAITPATILSSITTFQMFGVVYLITQGGPITSADKPGATSFVMVYIYNKILGQNAGNIHYAQIAAFAILVFLVLGSVTFLTRTLGSAGKEAVA</sequence>
<evidence type="ECO:0000256" key="7">
    <source>
        <dbReference type="RuleBase" id="RU363032"/>
    </source>
</evidence>
<dbReference type="PANTHER" id="PTHR30193:SF41">
    <property type="entry name" value="DIACETYLCHITOBIOSE UPTAKE SYSTEM PERMEASE PROTEIN NGCF"/>
    <property type="match status" value="1"/>
</dbReference>
<dbReference type="GO" id="GO:0055085">
    <property type="term" value="P:transmembrane transport"/>
    <property type="evidence" value="ECO:0007669"/>
    <property type="project" value="InterPro"/>
</dbReference>
<comment type="similarity">
    <text evidence="7">Belongs to the binding-protein-dependent transport system permease family.</text>
</comment>
<dbReference type="EMBL" id="BIFS01000001">
    <property type="protein sequence ID" value="GCE19166.1"/>
    <property type="molecule type" value="Genomic_DNA"/>
</dbReference>
<name>A0A402AJ93_9CHLR</name>
<keyword evidence="3" id="KW-1003">Cell membrane</keyword>
<keyword evidence="4 7" id="KW-0812">Transmembrane</keyword>
<reference evidence="10" key="1">
    <citation type="submission" date="2018-12" db="EMBL/GenBank/DDBJ databases">
        <title>Tengunoibacter tsumagoiensis gen. nov., sp. nov., Dictyobacter kobayashii sp. nov., D. alpinus sp. nov., and D. joshuensis sp. nov. and description of Dictyobacteraceae fam. nov. within the order Ktedonobacterales isolated from Tengu-no-mugimeshi.</title>
        <authorList>
            <person name="Wang C.M."/>
            <person name="Zheng Y."/>
            <person name="Sakai Y."/>
            <person name="Toyoda A."/>
            <person name="Minakuchi Y."/>
            <person name="Abe K."/>
            <person name="Yokota A."/>
            <person name="Yabe S."/>
        </authorList>
    </citation>
    <scope>NUCLEOTIDE SEQUENCE [LARGE SCALE GENOMIC DNA]</scope>
    <source>
        <strain evidence="10">Uno11</strain>
    </source>
</reference>
<dbReference type="InterPro" id="IPR051393">
    <property type="entry name" value="ABC_transporter_permease"/>
</dbReference>
<evidence type="ECO:0000256" key="1">
    <source>
        <dbReference type="ARBA" id="ARBA00004651"/>
    </source>
</evidence>
<feature type="transmembrane region" description="Helical" evidence="7">
    <location>
        <begin position="211"/>
        <end position="237"/>
    </location>
</feature>
<dbReference type="InterPro" id="IPR035906">
    <property type="entry name" value="MetI-like_sf"/>
</dbReference>
<dbReference type="PROSITE" id="PS50928">
    <property type="entry name" value="ABC_TM1"/>
    <property type="match status" value="1"/>
</dbReference>
<evidence type="ECO:0000256" key="6">
    <source>
        <dbReference type="ARBA" id="ARBA00023136"/>
    </source>
</evidence>
<dbReference type="Gene3D" id="1.10.3720.10">
    <property type="entry name" value="MetI-like"/>
    <property type="match status" value="1"/>
</dbReference>
<feature type="transmembrane region" description="Helical" evidence="7">
    <location>
        <begin position="271"/>
        <end position="293"/>
    </location>
</feature>
<dbReference type="CDD" id="cd06261">
    <property type="entry name" value="TM_PBP2"/>
    <property type="match status" value="1"/>
</dbReference>
<keyword evidence="2 7" id="KW-0813">Transport</keyword>
<evidence type="ECO:0000256" key="4">
    <source>
        <dbReference type="ARBA" id="ARBA00022692"/>
    </source>
</evidence>
<evidence type="ECO:0000313" key="10">
    <source>
        <dbReference type="Proteomes" id="UP000287188"/>
    </source>
</evidence>
<keyword evidence="5 7" id="KW-1133">Transmembrane helix</keyword>
<feature type="transmembrane region" description="Helical" evidence="7">
    <location>
        <begin position="65"/>
        <end position="92"/>
    </location>
</feature>
<dbReference type="SUPFAM" id="SSF161098">
    <property type="entry name" value="MetI-like"/>
    <property type="match status" value="1"/>
</dbReference>
<evidence type="ECO:0000259" key="8">
    <source>
        <dbReference type="PROSITE" id="PS50928"/>
    </source>
</evidence>
<evidence type="ECO:0000256" key="3">
    <source>
        <dbReference type="ARBA" id="ARBA00022475"/>
    </source>
</evidence>
<dbReference type="PANTHER" id="PTHR30193">
    <property type="entry name" value="ABC TRANSPORTER PERMEASE PROTEIN"/>
    <property type="match status" value="1"/>
</dbReference>
<organism evidence="9 10">
    <name type="scientific">Dictyobacter kobayashii</name>
    <dbReference type="NCBI Taxonomy" id="2014872"/>
    <lineage>
        <taxon>Bacteria</taxon>
        <taxon>Bacillati</taxon>
        <taxon>Chloroflexota</taxon>
        <taxon>Ktedonobacteria</taxon>
        <taxon>Ktedonobacterales</taxon>
        <taxon>Dictyobacteraceae</taxon>
        <taxon>Dictyobacter</taxon>
    </lineage>
</organism>
<comment type="subcellular location">
    <subcellularLocation>
        <location evidence="1 7">Cell membrane</location>
        <topology evidence="1 7">Multi-pass membrane protein</topology>
    </subcellularLocation>
</comment>
<evidence type="ECO:0000256" key="5">
    <source>
        <dbReference type="ARBA" id="ARBA00022989"/>
    </source>
</evidence>
<dbReference type="OrthoDB" id="9778687at2"/>
<dbReference type="AlphaFoldDB" id="A0A402AJ93"/>
<feature type="transmembrane region" description="Helical" evidence="7">
    <location>
        <begin position="156"/>
        <end position="182"/>
    </location>
</feature>
<dbReference type="RefSeq" id="WP_126550993.1">
    <property type="nucleotide sequence ID" value="NZ_BIFS01000001.1"/>
</dbReference>
<dbReference type="Pfam" id="PF00528">
    <property type="entry name" value="BPD_transp_1"/>
    <property type="match status" value="1"/>
</dbReference>
<keyword evidence="6 7" id="KW-0472">Membrane</keyword>
<feature type="transmembrane region" description="Helical" evidence="7">
    <location>
        <begin position="104"/>
        <end position="127"/>
    </location>
</feature>
<feature type="domain" description="ABC transmembrane type-1" evidence="8">
    <location>
        <begin position="69"/>
        <end position="294"/>
    </location>
</feature>
<feature type="transmembrane region" description="Helical" evidence="7">
    <location>
        <begin position="9"/>
        <end position="33"/>
    </location>
</feature>
<protein>
    <recommendedName>
        <fullName evidence="8">ABC transmembrane type-1 domain-containing protein</fullName>
    </recommendedName>
</protein>
<dbReference type="GO" id="GO:0005886">
    <property type="term" value="C:plasma membrane"/>
    <property type="evidence" value="ECO:0007669"/>
    <property type="project" value="UniProtKB-SubCell"/>
</dbReference>
<evidence type="ECO:0000313" key="9">
    <source>
        <dbReference type="EMBL" id="GCE19166.1"/>
    </source>
</evidence>
<evidence type="ECO:0000256" key="2">
    <source>
        <dbReference type="ARBA" id="ARBA00022448"/>
    </source>
</evidence>